<gene>
    <name evidence="1" type="ORF">QCA50_017355</name>
</gene>
<reference evidence="1 2" key="1">
    <citation type="submission" date="2022-09" db="EMBL/GenBank/DDBJ databases">
        <authorList>
            <person name="Palmer J.M."/>
        </authorList>
    </citation>
    <scope>NUCLEOTIDE SEQUENCE [LARGE SCALE GENOMIC DNA]</scope>
    <source>
        <strain evidence="1 2">DSM 7382</strain>
    </source>
</reference>
<dbReference type="EMBL" id="JASBNA010000057">
    <property type="protein sequence ID" value="KAK7679643.1"/>
    <property type="molecule type" value="Genomic_DNA"/>
</dbReference>
<proteinExistence type="predicted"/>
<dbReference type="AlphaFoldDB" id="A0AAW0FDH3"/>
<protein>
    <submittedName>
        <fullName evidence="1">Uncharacterized protein</fullName>
    </submittedName>
</protein>
<accession>A0AAW0FDH3</accession>
<evidence type="ECO:0000313" key="2">
    <source>
        <dbReference type="Proteomes" id="UP001385951"/>
    </source>
</evidence>
<comment type="caution">
    <text evidence="1">The sequence shown here is derived from an EMBL/GenBank/DDBJ whole genome shotgun (WGS) entry which is preliminary data.</text>
</comment>
<dbReference type="Proteomes" id="UP001385951">
    <property type="component" value="Unassembled WGS sequence"/>
</dbReference>
<organism evidence="1 2">
    <name type="scientific">Cerrena zonata</name>
    <dbReference type="NCBI Taxonomy" id="2478898"/>
    <lineage>
        <taxon>Eukaryota</taxon>
        <taxon>Fungi</taxon>
        <taxon>Dikarya</taxon>
        <taxon>Basidiomycota</taxon>
        <taxon>Agaricomycotina</taxon>
        <taxon>Agaricomycetes</taxon>
        <taxon>Polyporales</taxon>
        <taxon>Cerrenaceae</taxon>
        <taxon>Cerrena</taxon>
    </lineage>
</organism>
<sequence>MPSFNELRILNLFNLVALPDLDKARRLFKTLLPTLEILLHKVWARLYINDRDTISPHVFPSSVECTVVTAAVTSTGRKFNDSRQTWQCSKL</sequence>
<evidence type="ECO:0000313" key="1">
    <source>
        <dbReference type="EMBL" id="KAK7679643.1"/>
    </source>
</evidence>
<keyword evidence="2" id="KW-1185">Reference proteome</keyword>
<name>A0AAW0FDH3_9APHY</name>